<dbReference type="PANTHER" id="PTHR36849:SF1">
    <property type="entry name" value="CYTOPLASMIC PROTEIN"/>
    <property type="match status" value="1"/>
</dbReference>
<accession>A0A5B8RDM0</accession>
<dbReference type="PANTHER" id="PTHR36849">
    <property type="entry name" value="CYTOPLASMIC PROTEIN-RELATED"/>
    <property type="match status" value="1"/>
</dbReference>
<dbReference type="InterPro" id="IPR052552">
    <property type="entry name" value="YeaO-like"/>
</dbReference>
<gene>
    <name evidence="1" type="ORF">KBTEX_01875</name>
</gene>
<organism evidence="1">
    <name type="scientific">uncultured organism</name>
    <dbReference type="NCBI Taxonomy" id="155900"/>
    <lineage>
        <taxon>unclassified sequences</taxon>
        <taxon>environmental samples</taxon>
    </lineage>
</organism>
<dbReference type="Pfam" id="PF22752">
    <property type="entry name" value="DUF488-N3i"/>
    <property type="match status" value="1"/>
</dbReference>
<evidence type="ECO:0000313" key="1">
    <source>
        <dbReference type="EMBL" id="QEA05552.1"/>
    </source>
</evidence>
<sequence>MTAPDIRLKRAHDPVADDDGYRVLVDRVWPRGIRRADLALDEWARDLAPSTDLRRWFGHDPERWPGFRERYRAELGNAPEALRALVERCAAGRTTLVFSARDREHNQAVALAEVLAEEFAAWYAPDEPASPVCYAAQFERGGGPDTSSR</sequence>
<protein>
    <submittedName>
        <fullName evidence="1">Uncharacterized protein</fullName>
    </submittedName>
</protein>
<reference evidence="1" key="1">
    <citation type="submission" date="2019-06" db="EMBL/GenBank/DDBJ databases">
        <authorList>
            <person name="Murdoch R.W."/>
            <person name="Fathepure B."/>
        </authorList>
    </citation>
    <scope>NUCLEOTIDE SEQUENCE</scope>
</reference>
<proteinExistence type="predicted"/>
<dbReference type="AlphaFoldDB" id="A0A5B8RDM0"/>
<dbReference type="EMBL" id="MN079104">
    <property type="protein sequence ID" value="QEA05552.1"/>
    <property type="molecule type" value="Genomic_DNA"/>
</dbReference>
<name>A0A5B8RDM0_9ZZZZ</name>